<name>A0A210PRC5_MIZYE</name>
<evidence type="ECO:0000256" key="1">
    <source>
        <dbReference type="SAM" id="Phobius"/>
    </source>
</evidence>
<keyword evidence="1" id="KW-0812">Transmembrane</keyword>
<organism evidence="3 4">
    <name type="scientific">Mizuhopecten yessoensis</name>
    <name type="common">Japanese scallop</name>
    <name type="synonym">Patinopecten yessoensis</name>
    <dbReference type="NCBI Taxonomy" id="6573"/>
    <lineage>
        <taxon>Eukaryota</taxon>
        <taxon>Metazoa</taxon>
        <taxon>Spiralia</taxon>
        <taxon>Lophotrochozoa</taxon>
        <taxon>Mollusca</taxon>
        <taxon>Bivalvia</taxon>
        <taxon>Autobranchia</taxon>
        <taxon>Pteriomorphia</taxon>
        <taxon>Pectinida</taxon>
        <taxon>Pectinoidea</taxon>
        <taxon>Pectinidae</taxon>
        <taxon>Mizuhopecten</taxon>
    </lineage>
</organism>
<comment type="caution">
    <text evidence="3">The sequence shown here is derived from an EMBL/GenBank/DDBJ whole genome shotgun (WGS) entry which is preliminary data.</text>
</comment>
<dbReference type="GO" id="GO:0005829">
    <property type="term" value="C:cytosol"/>
    <property type="evidence" value="ECO:0007669"/>
    <property type="project" value="TreeGrafter"/>
</dbReference>
<reference evidence="3 4" key="1">
    <citation type="journal article" date="2017" name="Nat. Ecol. Evol.">
        <title>Scallop genome provides insights into evolution of bilaterian karyotype and development.</title>
        <authorList>
            <person name="Wang S."/>
            <person name="Zhang J."/>
            <person name="Jiao W."/>
            <person name="Li J."/>
            <person name="Xun X."/>
            <person name="Sun Y."/>
            <person name="Guo X."/>
            <person name="Huan P."/>
            <person name="Dong B."/>
            <person name="Zhang L."/>
            <person name="Hu X."/>
            <person name="Sun X."/>
            <person name="Wang J."/>
            <person name="Zhao C."/>
            <person name="Wang Y."/>
            <person name="Wang D."/>
            <person name="Huang X."/>
            <person name="Wang R."/>
            <person name="Lv J."/>
            <person name="Li Y."/>
            <person name="Zhang Z."/>
            <person name="Liu B."/>
            <person name="Lu W."/>
            <person name="Hui Y."/>
            <person name="Liang J."/>
            <person name="Zhou Z."/>
            <person name="Hou R."/>
            <person name="Li X."/>
            <person name="Liu Y."/>
            <person name="Li H."/>
            <person name="Ning X."/>
            <person name="Lin Y."/>
            <person name="Zhao L."/>
            <person name="Xing Q."/>
            <person name="Dou J."/>
            <person name="Li Y."/>
            <person name="Mao J."/>
            <person name="Guo H."/>
            <person name="Dou H."/>
            <person name="Li T."/>
            <person name="Mu C."/>
            <person name="Jiang W."/>
            <person name="Fu Q."/>
            <person name="Fu X."/>
            <person name="Miao Y."/>
            <person name="Liu J."/>
            <person name="Yu Q."/>
            <person name="Li R."/>
            <person name="Liao H."/>
            <person name="Li X."/>
            <person name="Kong Y."/>
            <person name="Jiang Z."/>
            <person name="Chourrout D."/>
            <person name="Li R."/>
            <person name="Bao Z."/>
        </authorList>
    </citation>
    <scope>NUCLEOTIDE SEQUENCE [LARGE SCALE GENOMIC DNA]</scope>
    <source>
        <strain evidence="3 4">PY_sf001</strain>
    </source>
</reference>
<dbReference type="CDD" id="cd19359">
    <property type="entry name" value="TenA_C_Bt3146-like"/>
    <property type="match status" value="1"/>
</dbReference>
<dbReference type="Pfam" id="PF03070">
    <property type="entry name" value="TENA_THI-4"/>
    <property type="match status" value="1"/>
</dbReference>
<dbReference type="InterPro" id="IPR050967">
    <property type="entry name" value="Thiamine_Salvage_TenA"/>
</dbReference>
<dbReference type="Gene3D" id="1.20.910.10">
    <property type="entry name" value="Heme oxygenase-like"/>
    <property type="match status" value="1"/>
</dbReference>
<dbReference type="EMBL" id="NEDP02005548">
    <property type="protein sequence ID" value="OWF39041.1"/>
    <property type="molecule type" value="Genomic_DNA"/>
</dbReference>
<dbReference type="AlphaFoldDB" id="A0A210PRC5"/>
<dbReference type="PANTHER" id="PTHR43198">
    <property type="entry name" value="BIFUNCTIONAL TH2 PROTEIN"/>
    <property type="match status" value="1"/>
</dbReference>
<feature type="domain" description="Thiaminase-2/PQQC" evidence="2">
    <location>
        <begin position="81"/>
        <end position="262"/>
    </location>
</feature>
<keyword evidence="1" id="KW-0472">Membrane</keyword>
<dbReference type="PANTHER" id="PTHR43198:SF2">
    <property type="entry name" value="SI:CH1073-67J19.1-RELATED"/>
    <property type="match status" value="1"/>
</dbReference>
<evidence type="ECO:0000313" key="3">
    <source>
        <dbReference type="EMBL" id="OWF39041.1"/>
    </source>
</evidence>
<dbReference type="OrthoDB" id="6062485at2759"/>
<gene>
    <name evidence="3" type="ORF">KP79_PYT15147</name>
</gene>
<dbReference type="InterPro" id="IPR004305">
    <property type="entry name" value="Thiaminase-2/PQQC"/>
</dbReference>
<keyword evidence="1" id="KW-1133">Transmembrane helix</keyword>
<accession>A0A210PRC5</accession>
<dbReference type="SUPFAM" id="SSF48613">
    <property type="entry name" value="Heme oxygenase-like"/>
    <property type="match status" value="1"/>
</dbReference>
<proteinExistence type="predicted"/>
<evidence type="ECO:0000313" key="4">
    <source>
        <dbReference type="Proteomes" id="UP000242188"/>
    </source>
</evidence>
<keyword evidence="4" id="KW-1185">Reference proteome</keyword>
<feature type="transmembrane region" description="Helical" evidence="1">
    <location>
        <begin position="289"/>
        <end position="309"/>
    </location>
</feature>
<dbReference type="Proteomes" id="UP000242188">
    <property type="component" value="Unassembled WGS sequence"/>
</dbReference>
<evidence type="ECO:0000259" key="2">
    <source>
        <dbReference type="Pfam" id="PF03070"/>
    </source>
</evidence>
<sequence length="315" mass="36356">MFSNYVLFEQQTDTCTMALRNPRQSTNLESIHEPTYISTARVLAVCLWLLCIQQQINMTGAEPLSEYLWKQTEAIRNKALYTNFVQGIANGSLNPTAFGSYMVQDAVYCYKAKQSIDMSVSRAPDGELKDYLRKESTNYERYYQVLFLKWHIIDPVGVNMSEACESYADYEYQIAATEDTIYMLVAMLPCMKLWPWLGQQMSSFDHGVYTEWYNAYFDPQYDGYKALDIFVDEADASKTINRTKALQVFTRCMEGEYEFFNSVQPMQLPTTSLPVDDHVTSGSVSCTRWTLIISMYIVYAVMFFTNCVFELSAFL</sequence>
<dbReference type="GO" id="GO:0006772">
    <property type="term" value="P:thiamine metabolic process"/>
    <property type="evidence" value="ECO:0007669"/>
    <property type="project" value="UniProtKB-ARBA"/>
</dbReference>
<protein>
    <submittedName>
        <fullName evidence="3">Thiamine biosynthesis multifunctional protein ThiED</fullName>
    </submittedName>
</protein>
<dbReference type="InterPro" id="IPR016084">
    <property type="entry name" value="Haem_Oase-like_multi-hlx"/>
</dbReference>